<organism evidence="2 3">
    <name type="scientific">Trichoderma lentiforme</name>
    <dbReference type="NCBI Taxonomy" id="1567552"/>
    <lineage>
        <taxon>Eukaryota</taxon>
        <taxon>Fungi</taxon>
        <taxon>Dikarya</taxon>
        <taxon>Ascomycota</taxon>
        <taxon>Pezizomycotina</taxon>
        <taxon>Sordariomycetes</taxon>
        <taxon>Hypocreomycetidae</taxon>
        <taxon>Hypocreales</taxon>
        <taxon>Hypocreaceae</taxon>
        <taxon>Trichoderma</taxon>
    </lineage>
</organism>
<dbReference type="AlphaFoldDB" id="A0A9P5CCI4"/>
<keyword evidence="3" id="KW-1185">Reference proteome</keyword>
<feature type="region of interest" description="Disordered" evidence="1">
    <location>
        <begin position="70"/>
        <end position="111"/>
    </location>
</feature>
<evidence type="ECO:0000256" key="1">
    <source>
        <dbReference type="SAM" id="MobiDB-lite"/>
    </source>
</evidence>
<evidence type="ECO:0000313" key="2">
    <source>
        <dbReference type="EMBL" id="KAF3072330.1"/>
    </source>
</evidence>
<comment type="caution">
    <text evidence="2">The sequence shown here is derived from an EMBL/GenBank/DDBJ whole genome shotgun (WGS) entry which is preliminary data.</text>
</comment>
<name>A0A9P5CCI4_9HYPO</name>
<dbReference type="EMBL" id="QLNT01000008">
    <property type="protein sequence ID" value="KAF3072330.1"/>
    <property type="molecule type" value="Genomic_DNA"/>
</dbReference>
<gene>
    <name evidence="2" type="ORF">CFAM422_005202</name>
</gene>
<dbReference type="Proteomes" id="UP000801864">
    <property type="component" value="Unassembled WGS sequence"/>
</dbReference>
<accession>A0A9P5CCI4</accession>
<evidence type="ECO:0000313" key="3">
    <source>
        <dbReference type="Proteomes" id="UP000801864"/>
    </source>
</evidence>
<sequence length="111" mass="12515">MTSGVLNVIIVSHVYLLSMKSCSRLQIGVSLPYDKPVYPWGYSYVEIALFHPSKSQIAPVNGHERTALTRCQKANPKTQALQTKRKDQPLSQNIKTPTYQNQRGKTKQKGK</sequence>
<proteinExistence type="predicted"/>
<protein>
    <submittedName>
        <fullName evidence="2">Uncharacterized protein</fullName>
    </submittedName>
</protein>
<reference evidence="2 3" key="1">
    <citation type="submission" date="2018-06" db="EMBL/GenBank/DDBJ databases">
        <title>Genome analysis of cellulolytic fungus Trichoderma lentiforme CFAM-422.</title>
        <authorList>
            <person name="Steindorff A.S."/>
            <person name="Formighieri E.F."/>
            <person name="Midorikawa G.E.O."/>
            <person name="Tamietti M.S."/>
            <person name="Ramos E.Z."/>
            <person name="Silva A.S."/>
            <person name="Bon E.P.S."/>
            <person name="Mendes T.D."/>
            <person name="Damaso M.C.T."/>
            <person name="Favaro L.C.L."/>
        </authorList>
    </citation>
    <scope>NUCLEOTIDE SEQUENCE [LARGE SCALE GENOMIC DNA]</scope>
    <source>
        <strain evidence="2 3">CFAM-422</strain>
    </source>
</reference>
<feature type="compositionally biased region" description="Polar residues" evidence="1">
    <location>
        <begin position="89"/>
        <end position="103"/>
    </location>
</feature>